<organism evidence="2 3">
    <name type="scientific">Ramazzottius varieornatus</name>
    <name type="common">Water bear</name>
    <name type="synonym">Tardigrade</name>
    <dbReference type="NCBI Taxonomy" id="947166"/>
    <lineage>
        <taxon>Eukaryota</taxon>
        <taxon>Metazoa</taxon>
        <taxon>Ecdysozoa</taxon>
        <taxon>Tardigrada</taxon>
        <taxon>Eutardigrada</taxon>
        <taxon>Parachela</taxon>
        <taxon>Hypsibioidea</taxon>
        <taxon>Ramazzottiidae</taxon>
        <taxon>Ramazzottius</taxon>
    </lineage>
</organism>
<keyword evidence="3" id="KW-1185">Reference proteome</keyword>
<accession>A0A1D1VH81</accession>
<feature type="compositionally biased region" description="Basic and acidic residues" evidence="1">
    <location>
        <begin position="72"/>
        <end position="88"/>
    </location>
</feature>
<dbReference type="Proteomes" id="UP000186922">
    <property type="component" value="Unassembled WGS sequence"/>
</dbReference>
<reference evidence="2 3" key="1">
    <citation type="journal article" date="2016" name="Nat. Commun.">
        <title>Extremotolerant tardigrade genome and improved radiotolerance of human cultured cells by tardigrade-unique protein.</title>
        <authorList>
            <person name="Hashimoto T."/>
            <person name="Horikawa D.D."/>
            <person name="Saito Y."/>
            <person name="Kuwahara H."/>
            <person name="Kozuka-Hata H."/>
            <person name="Shin-I T."/>
            <person name="Minakuchi Y."/>
            <person name="Ohishi K."/>
            <person name="Motoyama A."/>
            <person name="Aizu T."/>
            <person name="Enomoto A."/>
            <person name="Kondo K."/>
            <person name="Tanaka S."/>
            <person name="Hara Y."/>
            <person name="Koshikawa S."/>
            <person name="Sagara H."/>
            <person name="Miura T."/>
            <person name="Yokobori S."/>
            <person name="Miyagawa K."/>
            <person name="Suzuki Y."/>
            <person name="Kubo T."/>
            <person name="Oyama M."/>
            <person name="Kohara Y."/>
            <person name="Fujiyama A."/>
            <person name="Arakawa K."/>
            <person name="Katayama T."/>
            <person name="Toyoda A."/>
            <person name="Kunieda T."/>
        </authorList>
    </citation>
    <scope>NUCLEOTIDE SEQUENCE [LARGE SCALE GENOMIC DNA]</scope>
    <source>
        <strain evidence="2 3">YOKOZUNA-1</strain>
    </source>
</reference>
<sequence>MDFKSVDAFCHSSLCSLAFPFTSISVVQLCNSSQPFSPPFLAEKYSCNVPARLSRFPPVSSTSLQDAQSRLVSKERRRTQEERCQRAQEEPVGLLHLLRR</sequence>
<gene>
    <name evidence="2" type="primary">RvY_11034</name>
    <name evidence="2" type="synonym">RvY_11034.1</name>
    <name evidence="2" type="ORF">RvY_11034-1</name>
</gene>
<evidence type="ECO:0000313" key="3">
    <source>
        <dbReference type="Proteomes" id="UP000186922"/>
    </source>
</evidence>
<protein>
    <submittedName>
        <fullName evidence="2">Uncharacterized protein</fullName>
    </submittedName>
</protein>
<feature type="compositionally biased region" description="Polar residues" evidence="1">
    <location>
        <begin position="59"/>
        <end position="71"/>
    </location>
</feature>
<dbReference type="EMBL" id="BDGG01000006">
    <property type="protein sequence ID" value="GAV00146.1"/>
    <property type="molecule type" value="Genomic_DNA"/>
</dbReference>
<proteinExistence type="predicted"/>
<name>A0A1D1VH81_RAMVA</name>
<comment type="caution">
    <text evidence="2">The sequence shown here is derived from an EMBL/GenBank/DDBJ whole genome shotgun (WGS) entry which is preliminary data.</text>
</comment>
<dbReference type="AlphaFoldDB" id="A0A1D1VH81"/>
<evidence type="ECO:0000256" key="1">
    <source>
        <dbReference type="SAM" id="MobiDB-lite"/>
    </source>
</evidence>
<feature type="region of interest" description="Disordered" evidence="1">
    <location>
        <begin position="58"/>
        <end position="88"/>
    </location>
</feature>
<evidence type="ECO:0000313" key="2">
    <source>
        <dbReference type="EMBL" id="GAV00146.1"/>
    </source>
</evidence>